<evidence type="ECO:0000256" key="2">
    <source>
        <dbReference type="SAM" id="MobiDB-lite"/>
    </source>
</evidence>
<feature type="region of interest" description="Disordered" evidence="2">
    <location>
        <begin position="137"/>
        <end position="168"/>
    </location>
</feature>
<keyword evidence="1" id="KW-0175">Coiled coil</keyword>
<dbReference type="RefSeq" id="WP_101535285.1">
    <property type="nucleotide sequence ID" value="NZ_PKUQ01000047.1"/>
</dbReference>
<evidence type="ECO:0000256" key="1">
    <source>
        <dbReference type="SAM" id="Coils"/>
    </source>
</evidence>
<dbReference type="AlphaFoldDB" id="A0A2N5XM68"/>
<reference evidence="3 4" key="1">
    <citation type="submission" date="2018-01" db="EMBL/GenBank/DDBJ databases">
        <title>The draft genome sequence of Cohaesibacter sp. H1304.</title>
        <authorList>
            <person name="Wang N.-N."/>
            <person name="Du Z.-J."/>
        </authorList>
    </citation>
    <scope>NUCLEOTIDE SEQUENCE [LARGE SCALE GENOMIC DNA]</scope>
    <source>
        <strain evidence="3 4">H1304</strain>
    </source>
</reference>
<dbReference type="Proteomes" id="UP000234881">
    <property type="component" value="Unassembled WGS sequence"/>
</dbReference>
<protein>
    <submittedName>
        <fullName evidence="3">Uncharacterized protein</fullName>
    </submittedName>
</protein>
<name>A0A2N5XM68_9HYPH</name>
<gene>
    <name evidence="3" type="ORF">C0081_18185</name>
</gene>
<evidence type="ECO:0000313" key="3">
    <source>
        <dbReference type="EMBL" id="PLW75583.1"/>
    </source>
</evidence>
<evidence type="ECO:0000313" key="4">
    <source>
        <dbReference type="Proteomes" id="UP000234881"/>
    </source>
</evidence>
<dbReference type="OrthoDB" id="9872925at2"/>
<comment type="caution">
    <text evidence="3">The sequence shown here is derived from an EMBL/GenBank/DDBJ whole genome shotgun (WGS) entry which is preliminary data.</text>
</comment>
<feature type="coiled-coil region" evidence="1">
    <location>
        <begin position="78"/>
        <end position="105"/>
    </location>
</feature>
<sequence length="190" mass="20880">MVRIHRRIHRLRAIRQLVGQTGLAVVVLFGLNQQVLAQAVAPKVSEQTEAHPEPMDEDWQTISNRALLDQLTYMATEIENQRERNAALESKVDMLTQRLDGIQALLVGNGTILMPPLPIEQTTLPKNDSAAQHKSVLPPLDLTHGTPDNQASIEDAPSGVSPAPEAQEETGYMKKILDAGGSVVKRVTDW</sequence>
<proteinExistence type="predicted"/>
<accession>A0A2N5XM68</accession>
<organism evidence="3 4">
    <name type="scientific">Cohaesibacter celericrescens</name>
    <dbReference type="NCBI Taxonomy" id="2067669"/>
    <lineage>
        <taxon>Bacteria</taxon>
        <taxon>Pseudomonadati</taxon>
        <taxon>Pseudomonadota</taxon>
        <taxon>Alphaproteobacteria</taxon>
        <taxon>Hyphomicrobiales</taxon>
        <taxon>Cohaesibacteraceae</taxon>
    </lineage>
</organism>
<keyword evidence="4" id="KW-1185">Reference proteome</keyword>
<dbReference type="EMBL" id="PKUQ01000047">
    <property type="protein sequence ID" value="PLW75583.1"/>
    <property type="molecule type" value="Genomic_DNA"/>
</dbReference>